<evidence type="ECO:0000256" key="1">
    <source>
        <dbReference type="SAM" id="Coils"/>
    </source>
</evidence>
<dbReference type="RefSeq" id="WP_093405191.1">
    <property type="nucleotide sequence ID" value="NZ_FOVL01000001.1"/>
</dbReference>
<organism evidence="2 3">
    <name type="scientific">Salegentibacter flavus</name>
    <dbReference type="NCBI Taxonomy" id="287099"/>
    <lineage>
        <taxon>Bacteria</taxon>
        <taxon>Pseudomonadati</taxon>
        <taxon>Bacteroidota</taxon>
        <taxon>Flavobacteriia</taxon>
        <taxon>Flavobacteriales</taxon>
        <taxon>Flavobacteriaceae</taxon>
        <taxon>Salegentibacter</taxon>
    </lineage>
</organism>
<dbReference type="AlphaFoldDB" id="A0A1I4XWA2"/>
<proteinExistence type="predicted"/>
<name>A0A1I4XWA2_9FLAO</name>
<dbReference type="Proteomes" id="UP000199153">
    <property type="component" value="Unassembled WGS sequence"/>
</dbReference>
<accession>A0A1I4XWA2</accession>
<dbReference type="STRING" id="287099.SAMN05660413_00405"/>
<keyword evidence="1" id="KW-0175">Coiled coil</keyword>
<evidence type="ECO:0000313" key="2">
    <source>
        <dbReference type="EMBL" id="SFN30075.1"/>
    </source>
</evidence>
<dbReference type="EMBL" id="FOVL01000001">
    <property type="protein sequence ID" value="SFN30075.1"/>
    <property type="molecule type" value="Genomic_DNA"/>
</dbReference>
<dbReference type="OrthoDB" id="1441145at2"/>
<evidence type="ECO:0000313" key="3">
    <source>
        <dbReference type="Proteomes" id="UP000199153"/>
    </source>
</evidence>
<feature type="coiled-coil region" evidence="1">
    <location>
        <begin position="55"/>
        <end position="89"/>
    </location>
</feature>
<reference evidence="2 3" key="1">
    <citation type="submission" date="2016-10" db="EMBL/GenBank/DDBJ databases">
        <authorList>
            <person name="de Groot N.N."/>
        </authorList>
    </citation>
    <scope>NUCLEOTIDE SEQUENCE [LARGE SCALE GENOMIC DNA]</scope>
    <source>
        <strain evidence="2 3">DSM 17794</strain>
    </source>
</reference>
<gene>
    <name evidence="2" type="ORF">SAMN05660413_00405</name>
</gene>
<sequence length="146" mass="17963">MENFRKRPKGEFMIQADWDQLYLLTKHWESDLKFFRDDLQFLNKLIDKYFIWIDNDTSINEVSRLRSELQEIRSRCEDLLHKTQKHREQLGVMIEKDSDDSRIFRLEHEHLENEITDFVKSFRKNRIDIFKITEYLKDTEDFSGIK</sequence>
<keyword evidence="3" id="KW-1185">Reference proteome</keyword>
<protein>
    <submittedName>
        <fullName evidence="2">Uncharacterized protein</fullName>
    </submittedName>
</protein>